<evidence type="ECO:0000256" key="12">
    <source>
        <dbReference type="ARBA" id="ARBA00032707"/>
    </source>
</evidence>
<keyword evidence="10 15" id="KW-0472">Membrane</keyword>
<evidence type="ECO:0000256" key="6">
    <source>
        <dbReference type="ARBA" id="ARBA00022519"/>
    </source>
</evidence>
<proteinExistence type="inferred from homology"/>
<accession>A0A1C4GZ48</accession>
<dbReference type="Proteomes" id="UP000243661">
    <property type="component" value="Unassembled WGS sequence"/>
</dbReference>
<evidence type="ECO:0000256" key="5">
    <source>
        <dbReference type="ARBA" id="ARBA00022475"/>
    </source>
</evidence>
<keyword evidence="9 15" id="KW-1133">Transmembrane helix</keyword>
<feature type="transmembrane region" description="Helical" evidence="15">
    <location>
        <begin position="253"/>
        <end position="272"/>
    </location>
</feature>
<evidence type="ECO:0000256" key="14">
    <source>
        <dbReference type="ARBA" id="ARBA00047594"/>
    </source>
</evidence>
<reference evidence="16 17" key="1">
    <citation type="submission" date="2016-08" db="EMBL/GenBank/DDBJ databases">
        <authorList>
            <person name="Seilhamer J.J."/>
        </authorList>
    </citation>
    <scope>NUCLEOTIDE SEQUENCE [LARGE SCALE GENOMIC DNA]</scope>
    <source>
        <strain evidence="16 17">ANC 4874</strain>
    </source>
</reference>
<feature type="transmembrane region" description="Helical" evidence="15">
    <location>
        <begin position="91"/>
        <end position="110"/>
    </location>
</feature>
<dbReference type="GO" id="GO:0050380">
    <property type="term" value="F:undecaprenyl-diphosphatase activity"/>
    <property type="evidence" value="ECO:0007669"/>
    <property type="project" value="UniProtKB-UniRule"/>
</dbReference>
<organism evidence="16 17">
    <name type="scientific">Acinetobacter albensis</name>
    <dbReference type="NCBI Taxonomy" id="1673609"/>
    <lineage>
        <taxon>Bacteria</taxon>
        <taxon>Pseudomonadati</taxon>
        <taxon>Pseudomonadota</taxon>
        <taxon>Gammaproteobacteria</taxon>
        <taxon>Moraxellales</taxon>
        <taxon>Moraxellaceae</taxon>
        <taxon>Acinetobacter</taxon>
    </lineage>
</organism>
<comment type="similarity">
    <text evidence="2 15">Belongs to the UppP family.</text>
</comment>
<evidence type="ECO:0000256" key="4">
    <source>
        <dbReference type="ARBA" id="ARBA00021581"/>
    </source>
</evidence>
<dbReference type="EC" id="3.6.1.27" evidence="3 15"/>
<dbReference type="GO" id="GO:0071555">
    <property type="term" value="P:cell wall organization"/>
    <property type="evidence" value="ECO:0007669"/>
    <property type="project" value="UniProtKB-KW"/>
</dbReference>
<name>A0A1C4GZ48_9GAMM</name>
<dbReference type="GO" id="GO:0009252">
    <property type="term" value="P:peptidoglycan biosynthetic process"/>
    <property type="evidence" value="ECO:0007669"/>
    <property type="project" value="UniProtKB-KW"/>
</dbReference>
<keyword evidence="5 15" id="KW-1003">Cell membrane</keyword>
<evidence type="ECO:0000256" key="3">
    <source>
        <dbReference type="ARBA" id="ARBA00012374"/>
    </source>
</evidence>
<evidence type="ECO:0000313" key="16">
    <source>
        <dbReference type="EMBL" id="SCC73399.1"/>
    </source>
</evidence>
<comment type="subcellular location">
    <subcellularLocation>
        <location evidence="1 15">Cell membrane</location>
        <topology evidence="1 15">Multi-pass membrane protein</topology>
    </subcellularLocation>
</comment>
<dbReference type="GO" id="GO:0008360">
    <property type="term" value="P:regulation of cell shape"/>
    <property type="evidence" value="ECO:0007669"/>
    <property type="project" value="UniProtKB-KW"/>
</dbReference>
<feature type="transmembrane region" description="Helical" evidence="15">
    <location>
        <begin position="12"/>
        <end position="31"/>
    </location>
</feature>
<dbReference type="EMBL" id="FMBK01000022">
    <property type="protein sequence ID" value="SCC73399.1"/>
    <property type="molecule type" value="Genomic_DNA"/>
</dbReference>
<dbReference type="GO" id="GO:0046677">
    <property type="term" value="P:response to antibiotic"/>
    <property type="evidence" value="ECO:0007669"/>
    <property type="project" value="UniProtKB-UniRule"/>
</dbReference>
<evidence type="ECO:0000313" key="17">
    <source>
        <dbReference type="Proteomes" id="UP000243661"/>
    </source>
</evidence>
<comment type="miscellaneous">
    <text evidence="15">Bacitracin is thought to be involved in the inhibition of peptidoglycan synthesis by sequestering undecaprenyl diphosphate, thereby reducing the pool of lipid carrier available.</text>
</comment>
<evidence type="ECO:0000256" key="15">
    <source>
        <dbReference type="HAMAP-Rule" id="MF_01006"/>
    </source>
</evidence>
<dbReference type="AlphaFoldDB" id="A0A1C4GZ48"/>
<evidence type="ECO:0000256" key="1">
    <source>
        <dbReference type="ARBA" id="ARBA00004651"/>
    </source>
</evidence>
<feature type="transmembrane region" description="Helical" evidence="15">
    <location>
        <begin position="51"/>
        <end position="70"/>
    </location>
</feature>
<dbReference type="Pfam" id="PF02673">
    <property type="entry name" value="BacA"/>
    <property type="match status" value="1"/>
</dbReference>
<feature type="transmembrane region" description="Helical" evidence="15">
    <location>
        <begin position="225"/>
        <end position="246"/>
    </location>
</feature>
<feature type="transmembrane region" description="Helical" evidence="15">
    <location>
        <begin position="195"/>
        <end position="213"/>
    </location>
</feature>
<evidence type="ECO:0000256" key="9">
    <source>
        <dbReference type="ARBA" id="ARBA00022989"/>
    </source>
</evidence>
<dbReference type="PANTHER" id="PTHR30622">
    <property type="entry name" value="UNDECAPRENYL-DIPHOSPHATASE"/>
    <property type="match status" value="1"/>
</dbReference>
<keyword evidence="7 15" id="KW-0812">Transmembrane</keyword>
<evidence type="ECO:0000256" key="8">
    <source>
        <dbReference type="ARBA" id="ARBA00022801"/>
    </source>
</evidence>
<comment type="catalytic activity">
    <reaction evidence="14 15">
        <text>di-trans,octa-cis-undecaprenyl diphosphate + H2O = di-trans,octa-cis-undecaprenyl phosphate + phosphate + H(+)</text>
        <dbReference type="Rhea" id="RHEA:28094"/>
        <dbReference type="ChEBI" id="CHEBI:15377"/>
        <dbReference type="ChEBI" id="CHEBI:15378"/>
        <dbReference type="ChEBI" id="CHEBI:43474"/>
        <dbReference type="ChEBI" id="CHEBI:58405"/>
        <dbReference type="ChEBI" id="CHEBI:60392"/>
        <dbReference type="EC" id="3.6.1.27"/>
    </reaction>
</comment>
<keyword evidence="11 15" id="KW-0046">Antibiotic resistance</keyword>
<keyword evidence="15" id="KW-0961">Cell wall biogenesis/degradation</keyword>
<comment type="function">
    <text evidence="15">Catalyzes the dephosphorylation of undecaprenyl diphosphate (UPP). Confers resistance to bacitracin.</text>
</comment>
<protein>
    <recommendedName>
        <fullName evidence="4 15">Undecaprenyl-diphosphatase</fullName>
        <ecNumber evidence="3 15">3.6.1.27</ecNumber>
    </recommendedName>
    <alternativeName>
        <fullName evidence="13 15">Bacitracin resistance protein</fullName>
    </alternativeName>
    <alternativeName>
        <fullName evidence="12 15">Undecaprenyl pyrophosphate phosphatase</fullName>
    </alternativeName>
</protein>
<keyword evidence="15" id="KW-0573">Peptidoglycan synthesis</keyword>
<feature type="transmembrane region" description="Helical" evidence="15">
    <location>
        <begin position="116"/>
        <end position="137"/>
    </location>
</feature>
<dbReference type="NCBIfam" id="TIGR00753">
    <property type="entry name" value="undec_PP_bacA"/>
    <property type="match status" value="1"/>
</dbReference>
<dbReference type="InterPro" id="IPR003824">
    <property type="entry name" value="UppP"/>
</dbReference>
<sequence>MTIMITHMENLELLKAFFLGLIEGLTEFLPISSTGHLILFGHLIDFQSDSGRAFEVVIQLGAILAVCWLYRQKIIALLQGFFSGDLHARRFALNVFMAFLPAVIIGIFAVDFIKHVLFSPIVVACALIIGGLIIFAIEAKKFEPKTIEATDISLKQAILVGLAQCVAMIPGTSRSGATIVGGMLSGLSRKAATEFSFFLAMPTMLGAATYDLIRNADVLTSDNLINISVGFVAAFIAAFVVVKALVKFVEKHTLRVFAWYRLILGIILLIIFL</sequence>
<dbReference type="NCBIfam" id="NF001390">
    <property type="entry name" value="PRK00281.1-4"/>
    <property type="match status" value="1"/>
</dbReference>
<dbReference type="PANTHER" id="PTHR30622:SF3">
    <property type="entry name" value="UNDECAPRENYL-DIPHOSPHATASE"/>
    <property type="match status" value="1"/>
</dbReference>
<gene>
    <name evidence="15" type="primary">uppP</name>
    <name evidence="16" type="ORF">GA0116959_1221</name>
</gene>
<evidence type="ECO:0000256" key="2">
    <source>
        <dbReference type="ARBA" id="ARBA00010621"/>
    </source>
</evidence>
<keyword evidence="8 15" id="KW-0378">Hydrolase</keyword>
<evidence type="ECO:0000256" key="7">
    <source>
        <dbReference type="ARBA" id="ARBA00022692"/>
    </source>
</evidence>
<keyword evidence="15" id="KW-0133">Cell shape</keyword>
<evidence type="ECO:0000256" key="10">
    <source>
        <dbReference type="ARBA" id="ARBA00023136"/>
    </source>
</evidence>
<dbReference type="NCBIfam" id="NF001389">
    <property type="entry name" value="PRK00281.1-2"/>
    <property type="match status" value="1"/>
</dbReference>
<evidence type="ECO:0000256" key="13">
    <source>
        <dbReference type="ARBA" id="ARBA00032932"/>
    </source>
</evidence>
<dbReference type="GO" id="GO:0005886">
    <property type="term" value="C:plasma membrane"/>
    <property type="evidence" value="ECO:0007669"/>
    <property type="project" value="UniProtKB-SubCell"/>
</dbReference>
<keyword evidence="6" id="KW-0997">Cell inner membrane</keyword>
<dbReference type="HAMAP" id="MF_01006">
    <property type="entry name" value="Undec_diphosphatase"/>
    <property type="match status" value="1"/>
</dbReference>
<evidence type="ECO:0000256" key="11">
    <source>
        <dbReference type="ARBA" id="ARBA00023251"/>
    </source>
</evidence>